<gene>
    <name evidence="2" type="ORF">ACMD2_26762</name>
</gene>
<dbReference type="EMBL" id="LSRQ01001773">
    <property type="protein sequence ID" value="OAY76588.1"/>
    <property type="molecule type" value="Genomic_DNA"/>
</dbReference>
<dbReference type="Proteomes" id="UP000092600">
    <property type="component" value="Unassembled WGS sequence"/>
</dbReference>
<comment type="caution">
    <text evidence="2">The sequence shown here is derived from an EMBL/GenBank/DDBJ whole genome shotgun (WGS) entry which is preliminary data.</text>
</comment>
<feature type="non-terminal residue" evidence="2">
    <location>
        <position position="181"/>
    </location>
</feature>
<evidence type="ECO:0000313" key="2">
    <source>
        <dbReference type="EMBL" id="OAY76588.1"/>
    </source>
</evidence>
<name>A0A199VHV2_ANACO</name>
<dbReference type="AlphaFoldDB" id="A0A199VHV2"/>
<feature type="region of interest" description="Disordered" evidence="1">
    <location>
        <begin position="68"/>
        <end position="94"/>
    </location>
</feature>
<sequence>MKCELERSAVVFSLLSSSSSPFAPTKIRTGSHHTIQTAISLLPSRMHVGPRPPLSAFSSLRRPTILRRLLRRSRRRRRRRPRSGGPKNSRNSETAILARDSSSFVICKKTGRFESNSLIPGDGAVTDYWIRVPTKLYSQNLHSTKKSQYFDHNGLGPGTLVGSAAFDLFPIHAVCVVVPKA</sequence>
<evidence type="ECO:0000313" key="3">
    <source>
        <dbReference type="Proteomes" id="UP000092600"/>
    </source>
</evidence>
<protein>
    <submittedName>
        <fullName evidence="2">Magnesium/proton exchanger</fullName>
    </submittedName>
</protein>
<dbReference type="STRING" id="4615.A0A199VHV2"/>
<accession>A0A199VHV2</accession>
<evidence type="ECO:0000256" key="1">
    <source>
        <dbReference type="SAM" id="MobiDB-lite"/>
    </source>
</evidence>
<proteinExistence type="predicted"/>
<reference evidence="2 3" key="1">
    <citation type="journal article" date="2016" name="DNA Res.">
        <title>The draft genome of MD-2 pineapple using hybrid error correction of long reads.</title>
        <authorList>
            <person name="Redwan R.M."/>
            <person name="Saidin A."/>
            <person name="Kumar S.V."/>
        </authorList>
    </citation>
    <scope>NUCLEOTIDE SEQUENCE [LARGE SCALE GENOMIC DNA]</scope>
    <source>
        <strain evidence="3">cv. MD2</strain>
        <tissue evidence="2">Leaf</tissue>
    </source>
</reference>
<feature type="compositionally biased region" description="Basic residues" evidence="1">
    <location>
        <begin position="68"/>
        <end position="82"/>
    </location>
</feature>
<organism evidence="2 3">
    <name type="scientific">Ananas comosus</name>
    <name type="common">Pineapple</name>
    <name type="synonym">Ananas ananas</name>
    <dbReference type="NCBI Taxonomy" id="4615"/>
    <lineage>
        <taxon>Eukaryota</taxon>
        <taxon>Viridiplantae</taxon>
        <taxon>Streptophyta</taxon>
        <taxon>Embryophyta</taxon>
        <taxon>Tracheophyta</taxon>
        <taxon>Spermatophyta</taxon>
        <taxon>Magnoliopsida</taxon>
        <taxon>Liliopsida</taxon>
        <taxon>Poales</taxon>
        <taxon>Bromeliaceae</taxon>
        <taxon>Bromelioideae</taxon>
        <taxon>Ananas</taxon>
    </lineage>
</organism>